<organism evidence="7 8">
    <name type="scientific">Methanospirillum hungatei</name>
    <dbReference type="NCBI Taxonomy" id="2203"/>
    <lineage>
        <taxon>Archaea</taxon>
        <taxon>Methanobacteriati</taxon>
        <taxon>Methanobacteriota</taxon>
        <taxon>Stenosarchaea group</taxon>
        <taxon>Methanomicrobia</taxon>
        <taxon>Methanomicrobiales</taxon>
        <taxon>Methanospirillaceae</taxon>
        <taxon>Methanospirillum</taxon>
    </lineage>
</organism>
<gene>
    <name evidence="7" type="ORF">KSK55_13120</name>
</gene>
<feature type="region of interest" description="Disordered" evidence="4">
    <location>
        <begin position="149"/>
        <end position="171"/>
    </location>
</feature>
<dbReference type="AlphaFoldDB" id="A0A8F5ZHC1"/>
<reference evidence="7 8" key="1">
    <citation type="submission" date="2021-06" db="EMBL/GenBank/DDBJ databases">
        <title>Complete genome sequence of the secondary alcohol utilizing methanogen Methanospirillum hungatei strain GP1.</title>
        <authorList>
            <person name="Day L.A."/>
            <person name="Costa K.C."/>
        </authorList>
    </citation>
    <scope>NUCLEOTIDE SEQUENCE [LARGE SCALE GENOMIC DNA]</scope>
    <source>
        <strain evidence="7 8">GP1</strain>
    </source>
</reference>
<dbReference type="NCBIfam" id="NF033581">
    <property type="entry name" value="transpos_IS5_4"/>
    <property type="match status" value="1"/>
</dbReference>
<feature type="domain" description="Transposase IS4-like" evidence="5">
    <location>
        <begin position="136"/>
        <end position="304"/>
    </location>
</feature>
<dbReference type="GO" id="GO:0003677">
    <property type="term" value="F:DNA binding"/>
    <property type="evidence" value="ECO:0007669"/>
    <property type="project" value="UniProtKB-KW"/>
</dbReference>
<dbReference type="InterPro" id="IPR008490">
    <property type="entry name" value="Transposase_InsH_N"/>
</dbReference>
<dbReference type="OrthoDB" id="109750at2157"/>
<evidence type="ECO:0000256" key="4">
    <source>
        <dbReference type="SAM" id="MobiDB-lite"/>
    </source>
</evidence>
<evidence type="ECO:0000259" key="5">
    <source>
        <dbReference type="Pfam" id="PF01609"/>
    </source>
</evidence>
<evidence type="ECO:0000256" key="2">
    <source>
        <dbReference type="ARBA" id="ARBA00023125"/>
    </source>
</evidence>
<evidence type="ECO:0000313" key="8">
    <source>
        <dbReference type="Proteomes" id="UP000694228"/>
    </source>
</evidence>
<comment type="function">
    <text evidence="1">Involved in the transposition of the insertion sequence IS5.</text>
</comment>
<evidence type="ECO:0000313" key="7">
    <source>
        <dbReference type="EMBL" id="QXO94258.1"/>
    </source>
</evidence>
<protein>
    <submittedName>
        <fullName evidence="7">IS5 family transposase</fullName>
    </submittedName>
</protein>
<keyword evidence="2" id="KW-0238">DNA-binding</keyword>
<dbReference type="Pfam" id="PF05598">
    <property type="entry name" value="DUF772"/>
    <property type="match status" value="1"/>
</dbReference>
<dbReference type="Pfam" id="PF01609">
    <property type="entry name" value="DDE_Tnp_1"/>
    <property type="match status" value="1"/>
</dbReference>
<dbReference type="PANTHER" id="PTHR35604:SF2">
    <property type="entry name" value="TRANSPOSASE INSH FOR INSERTION SEQUENCE ELEMENT IS5A-RELATED"/>
    <property type="match status" value="1"/>
</dbReference>
<dbReference type="InterPro" id="IPR002559">
    <property type="entry name" value="Transposase_11"/>
</dbReference>
<dbReference type="PANTHER" id="PTHR35604">
    <property type="entry name" value="TRANSPOSASE INSH FOR INSERTION SEQUENCE ELEMENT IS5A-RELATED"/>
    <property type="match status" value="1"/>
</dbReference>
<dbReference type="GO" id="GO:0006313">
    <property type="term" value="P:DNA transposition"/>
    <property type="evidence" value="ECO:0007669"/>
    <property type="project" value="InterPro"/>
</dbReference>
<keyword evidence="3" id="KW-0233">DNA recombination</keyword>
<proteinExistence type="predicted"/>
<evidence type="ECO:0000256" key="1">
    <source>
        <dbReference type="ARBA" id="ARBA00003544"/>
    </source>
</evidence>
<dbReference type="GO" id="GO:0004803">
    <property type="term" value="F:transposase activity"/>
    <property type="evidence" value="ECO:0007669"/>
    <property type="project" value="InterPro"/>
</dbReference>
<dbReference type="InterPro" id="IPR047959">
    <property type="entry name" value="Transpos_IS5"/>
</dbReference>
<dbReference type="EMBL" id="CP077107">
    <property type="protein sequence ID" value="QXO94258.1"/>
    <property type="molecule type" value="Genomic_DNA"/>
</dbReference>
<sequence length="314" mass="36697">MVDNFSTFIFREEYEKYKKLGDTLSNISDSIDWERFRVIISPLYKDNKNDGGRPHLDEIVMIKTLVLQHLYGLSDYEIERNIYDRMSFRHFLGFPDTIPDRSTIWLFRERLINSNCLDLIWEELQHQIDKLGFGIHRGVIQDATFITTDPGHAKKDKPRGDEALTRRSKEGTWSKKGNNSYFGYKMHTLVDKEFMIIREVGTSTASLHDSQIDLTEPGQTVYRDKGYFGVKPNASMDKTMHRATRDHPLSCKEKRRNKAISRIRSLGELPYAVMKRIFKGGHVLVTTIERVHVKNIFSCFSYNLYRLKSVQKAM</sequence>
<feature type="domain" description="Transposase InsH N-terminal" evidence="6">
    <location>
        <begin position="13"/>
        <end position="110"/>
    </location>
</feature>
<feature type="compositionally biased region" description="Basic and acidic residues" evidence="4">
    <location>
        <begin position="158"/>
        <end position="171"/>
    </location>
</feature>
<dbReference type="Proteomes" id="UP000694228">
    <property type="component" value="Chromosome"/>
</dbReference>
<name>A0A8F5ZHC1_METHU</name>
<accession>A0A8F5ZHC1</accession>
<evidence type="ECO:0000256" key="3">
    <source>
        <dbReference type="ARBA" id="ARBA00023172"/>
    </source>
</evidence>
<evidence type="ECO:0000259" key="6">
    <source>
        <dbReference type="Pfam" id="PF05598"/>
    </source>
</evidence>